<dbReference type="SMR" id="A0A067F9A4"/>
<name>A0A067F9A4_CITSI</name>
<evidence type="ECO:0000313" key="1">
    <source>
        <dbReference type="EMBL" id="KDO62685.1"/>
    </source>
</evidence>
<sequence length="94" mass="10421">MADVVCNNFTGRVIELKLGNHFTYIGSVAELHANYRKSKLVGKHLIHGIQIPIYIASLENLRYLNLSNLSSGRLCGSIPSSLGNLYSFTSFDTF</sequence>
<proteinExistence type="predicted"/>
<organism evidence="1 2">
    <name type="scientific">Citrus sinensis</name>
    <name type="common">Sweet orange</name>
    <name type="synonym">Citrus aurantium var. sinensis</name>
    <dbReference type="NCBI Taxonomy" id="2711"/>
    <lineage>
        <taxon>Eukaryota</taxon>
        <taxon>Viridiplantae</taxon>
        <taxon>Streptophyta</taxon>
        <taxon>Embryophyta</taxon>
        <taxon>Tracheophyta</taxon>
        <taxon>Spermatophyta</taxon>
        <taxon>Magnoliopsida</taxon>
        <taxon>eudicotyledons</taxon>
        <taxon>Gunneridae</taxon>
        <taxon>Pentapetalae</taxon>
        <taxon>rosids</taxon>
        <taxon>malvids</taxon>
        <taxon>Sapindales</taxon>
        <taxon>Rutaceae</taxon>
        <taxon>Aurantioideae</taxon>
        <taxon>Citrus</taxon>
    </lineage>
</organism>
<gene>
    <name evidence="1" type="ORF">CISIN_1g034444mg</name>
</gene>
<reference evidence="1 2" key="1">
    <citation type="submission" date="2014-04" db="EMBL/GenBank/DDBJ databases">
        <authorList>
            <consortium name="International Citrus Genome Consortium"/>
            <person name="Gmitter F."/>
            <person name="Chen C."/>
            <person name="Farmerie W."/>
            <person name="Harkins T."/>
            <person name="Desany B."/>
            <person name="Mohiuddin M."/>
            <person name="Kodira C."/>
            <person name="Borodovsky M."/>
            <person name="Lomsadze A."/>
            <person name="Burns P."/>
            <person name="Jenkins J."/>
            <person name="Prochnik S."/>
            <person name="Shu S."/>
            <person name="Chapman J."/>
            <person name="Pitluck S."/>
            <person name="Schmutz J."/>
            <person name="Rokhsar D."/>
        </authorList>
    </citation>
    <scope>NUCLEOTIDE SEQUENCE</scope>
</reference>
<dbReference type="InterPro" id="IPR032675">
    <property type="entry name" value="LRR_dom_sf"/>
</dbReference>
<dbReference type="Proteomes" id="UP000027120">
    <property type="component" value="Unassembled WGS sequence"/>
</dbReference>
<dbReference type="AlphaFoldDB" id="A0A067F9A4"/>
<protein>
    <submittedName>
        <fullName evidence="1">Uncharacterized protein</fullName>
    </submittedName>
</protein>
<dbReference type="EMBL" id="KK784918">
    <property type="protein sequence ID" value="KDO62685.1"/>
    <property type="molecule type" value="Genomic_DNA"/>
</dbReference>
<accession>A0A067F9A4</accession>
<evidence type="ECO:0000313" key="2">
    <source>
        <dbReference type="Proteomes" id="UP000027120"/>
    </source>
</evidence>
<dbReference type="Gene3D" id="3.80.10.10">
    <property type="entry name" value="Ribonuclease Inhibitor"/>
    <property type="match status" value="1"/>
</dbReference>
<keyword evidence="2" id="KW-1185">Reference proteome</keyword>